<reference evidence="2 3" key="1">
    <citation type="submission" date="2023-12" db="EMBL/GenBank/DDBJ databases">
        <title>Sinomonas terricola sp. nov, isolated from litchi orchard soil in Guangdong, PR China.</title>
        <authorList>
            <person name="Jiaxin W."/>
            <person name="Yang Z."/>
            <person name="Honghui Z."/>
        </authorList>
    </citation>
    <scope>NUCLEOTIDE SEQUENCE [LARGE SCALE GENOMIC DNA]</scope>
    <source>
        <strain evidence="2 3">JGH33</strain>
    </source>
</reference>
<keyword evidence="3" id="KW-1185">Reference proteome</keyword>
<dbReference type="EMBL" id="JAYGGQ010000002">
    <property type="protein sequence ID" value="MEA5454044.1"/>
    <property type="molecule type" value="Genomic_DNA"/>
</dbReference>
<organism evidence="2 3">
    <name type="scientific">Sinomonas terricola</name>
    <dbReference type="NCBI Taxonomy" id="3110330"/>
    <lineage>
        <taxon>Bacteria</taxon>
        <taxon>Bacillati</taxon>
        <taxon>Actinomycetota</taxon>
        <taxon>Actinomycetes</taxon>
        <taxon>Micrococcales</taxon>
        <taxon>Micrococcaceae</taxon>
        <taxon>Sinomonas</taxon>
    </lineage>
</organism>
<gene>
    <name evidence="2" type="ORF">SPF06_04840</name>
</gene>
<feature type="transmembrane region" description="Helical" evidence="1">
    <location>
        <begin position="34"/>
        <end position="59"/>
    </location>
</feature>
<name>A0ABU5T308_9MICC</name>
<evidence type="ECO:0000313" key="2">
    <source>
        <dbReference type="EMBL" id="MEA5454044.1"/>
    </source>
</evidence>
<evidence type="ECO:0000313" key="3">
    <source>
        <dbReference type="Proteomes" id="UP001304769"/>
    </source>
</evidence>
<accession>A0ABU5T308</accession>
<proteinExistence type="predicted"/>
<comment type="caution">
    <text evidence="2">The sequence shown here is derived from an EMBL/GenBank/DDBJ whole genome shotgun (WGS) entry which is preliminary data.</text>
</comment>
<keyword evidence="1" id="KW-1133">Transmembrane helix</keyword>
<dbReference type="RefSeq" id="WP_323277834.1">
    <property type="nucleotide sequence ID" value="NZ_JAYGGQ010000002.1"/>
</dbReference>
<evidence type="ECO:0000256" key="1">
    <source>
        <dbReference type="SAM" id="Phobius"/>
    </source>
</evidence>
<keyword evidence="1" id="KW-0812">Transmembrane</keyword>
<dbReference type="Proteomes" id="UP001304769">
    <property type="component" value="Unassembled WGS sequence"/>
</dbReference>
<sequence>MNLSGITYPKDTKDRVGALLVEEARRKPKAARKWPFPVVIAVAGTALVGSTAAGIYTAFAPVNDRRDIRCYYHADLTSRPPVKALPGQTMPPYITAGVFDTGFDAGKDPNPNDKNAGMKQVNDPVNLCSRVWSEGLMNPDGFTNNLIPADFVPPEPGSLTAAYKYKDQNGHAIIPYPEVLGTFGHYIPHLTECVVDNTVAVIPGGPEICTRLGVPALQE</sequence>
<keyword evidence="1" id="KW-0472">Membrane</keyword>
<protein>
    <submittedName>
        <fullName evidence="2">Uncharacterized protein</fullName>
    </submittedName>
</protein>